<organism evidence="2 3">
    <name type="scientific">Polynucleobacter brandtiae</name>
    <dbReference type="NCBI Taxonomy" id="1938816"/>
    <lineage>
        <taxon>Bacteria</taxon>
        <taxon>Pseudomonadati</taxon>
        <taxon>Pseudomonadota</taxon>
        <taxon>Betaproteobacteria</taxon>
        <taxon>Burkholderiales</taxon>
        <taxon>Burkholderiaceae</taxon>
        <taxon>Polynucleobacter</taxon>
    </lineage>
</organism>
<keyword evidence="1" id="KW-0472">Membrane</keyword>
<dbReference type="AlphaFoldDB" id="A0A2M8VRL2"/>
<feature type="transmembrane region" description="Helical" evidence="1">
    <location>
        <begin position="71"/>
        <end position="90"/>
    </location>
</feature>
<evidence type="ECO:0000313" key="3">
    <source>
        <dbReference type="Proteomes" id="UP000229366"/>
    </source>
</evidence>
<gene>
    <name evidence="2" type="ORF">B0G85_1079</name>
</gene>
<sequence>MGVAMGFLAFLLIGSVSGLFAWVSYPGPQSLKPLKLSRQKCLWAALIGFLAAFASSFAGQWAGFFQSGQMLEWLSAIVAASASGYLYAVIAR</sequence>
<keyword evidence="1" id="KW-1133">Transmembrane helix</keyword>
<accession>A0A2M8VRL2</accession>
<name>A0A2M8VRL2_9BURK</name>
<dbReference type="EMBL" id="PGTX01000002">
    <property type="protein sequence ID" value="PJI80094.1"/>
    <property type="molecule type" value="Genomic_DNA"/>
</dbReference>
<feature type="transmembrane region" description="Helical" evidence="1">
    <location>
        <begin position="42"/>
        <end position="64"/>
    </location>
</feature>
<protein>
    <submittedName>
        <fullName evidence="2">Uncharacterized protein</fullName>
    </submittedName>
</protein>
<dbReference type="Proteomes" id="UP000229366">
    <property type="component" value="Unassembled WGS sequence"/>
</dbReference>
<evidence type="ECO:0000313" key="2">
    <source>
        <dbReference type="EMBL" id="PJI80094.1"/>
    </source>
</evidence>
<keyword evidence="1" id="KW-0812">Transmembrane</keyword>
<proteinExistence type="predicted"/>
<dbReference type="RefSeq" id="WP_232725956.1">
    <property type="nucleotide sequence ID" value="NZ_CBCSBW010000002.1"/>
</dbReference>
<keyword evidence="3" id="KW-1185">Reference proteome</keyword>
<evidence type="ECO:0000256" key="1">
    <source>
        <dbReference type="SAM" id="Phobius"/>
    </source>
</evidence>
<reference evidence="2 3" key="1">
    <citation type="submission" date="2017-11" db="EMBL/GenBank/DDBJ databases">
        <title>Genomic Encyclopedia of Type Strains, Phase III (KMG-III): the genomes of soil and plant-associated and newly described type strains.</title>
        <authorList>
            <person name="Whitman W."/>
        </authorList>
    </citation>
    <scope>NUCLEOTIDE SEQUENCE [LARGE SCALE GENOMIC DNA]</scope>
    <source>
        <strain evidence="2 3">UB-Domo-W1</strain>
    </source>
</reference>
<comment type="caution">
    <text evidence="2">The sequence shown here is derived from an EMBL/GenBank/DDBJ whole genome shotgun (WGS) entry which is preliminary data.</text>
</comment>